<evidence type="ECO:0000256" key="9">
    <source>
        <dbReference type="ARBA" id="ARBA00022884"/>
    </source>
</evidence>
<evidence type="ECO:0000256" key="7">
    <source>
        <dbReference type="ARBA" id="ARBA00022741"/>
    </source>
</evidence>
<evidence type="ECO:0000256" key="14">
    <source>
        <dbReference type="ARBA" id="ARBA00025227"/>
    </source>
</evidence>
<dbReference type="InterPro" id="IPR030388">
    <property type="entry name" value="G_ERA_dom"/>
</dbReference>
<evidence type="ECO:0000259" key="18">
    <source>
        <dbReference type="Pfam" id="PF07650"/>
    </source>
</evidence>
<dbReference type="SUPFAM" id="SSF54814">
    <property type="entry name" value="Prokaryotic type KH domain (KH-domain type II)"/>
    <property type="match status" value="1"/>
</dbReference>
<dbReference type="Pfam" id="PF01926">
    <property type="entry name" value="MMR_HSR1"/>
    <property type="match status" value="1"/>
</dbReference>
<dbReference type="CDD" id="cd22534">
    <property type="entry name" value="KH-II_Era"/>
    <property type="match status" value="1"/>
</dbReference>
<keyword evidence="6" id="KW-0699">rRNA-binding</keyword>
<evidence type="ECO:0000256" key="5">
    <source>
        <dbReference type="ARBA" id="ARBA00022517"/>
    </source>
</evidence>
<organism evidence="19 20">
    <name type="scientific">Chelonia mydas</name>
    <name type="common">Green sea-turtle</name>
    <name type="synonym">Chelonia agassizi</name>
    <dbReference type="NCBI Taxonomy" id="8469"/>
    <lineage>
        <taxon>Eukaryota</taxon>
        <taxon>Metazoa</taxon>
        <taxon>Chordata</taxon>
        <taxon>Craniata</taxon>
        <taxon>Vertebrata</taxon>
        <taxon>Euteleostomi</taxon>
        <taxon>Archelosauria</taxon>
        <taxon>Testudinata</taxon>
        <taxon>Testudines</taxon>
        <taxon>Cryptodira</taxon>
        <taxon>Durocryptodira</taxon>
        <taxon>Americhelydia</taxon>
        <taxon>Chelonioidea</taxon>
        <taxon>Cheloniidae</taxon>
        <taxon>Chelonia</taxon>
    </lineage>
</organism>
<dbReference type="InterPro" id="IPR006073">
    <property type="entry name" value="GTP-bd"/>
</dbReference>
<dbReference type="EMBL" id="KB521250">
    <property type="protein sequence ID" value="EMP37798.1"/>
    <property type="molecule type" value="Genomic_DNA"/>
</dbReference>
<reference evidence="20" key="1">
    <citation type="journal article" date="2013" name="Nat. Genet.">
        <title>The draft genomes of soft-shell turtle and green sea turtle yield insights into the development and evolution of the turtle-specific body plan.</title>
        <authorList>
            <person name="Wang Z."/>
            <person name="Pascual-Anaya J."/>
            <person name="Zadissa A."/>
            <person name="Li W."/>
            <person name="Niimura Y."/>
            <person name="Huang Z."/>
            <person name="Li C."/>
            <person name="White S."/>
            <person name="Xiong Z."/>
            <person name="Fang D."/>
            <person name="Wang B."/>
            <person name="Ming Y."/>
            <person name="Chen Y."/>
            <person name="Zheng Y."/>
            <person name="Kuraku S."/>
            <person name="Pignatelli M."/>
            <person name="Herrero J."/>
            <person name="Beal K."/>
            <person name="Nozawa M."/>
            <person name="Li Q."/>
            <person name="Wang J."/>
            <person name="Zhang H."/>
            <person name="Yu L."/>
            <person name="Shigenobu S."/>
            <person name="Wang J."/>
            <person name="Liu J."/>
            <person name="Flicek P."/>
            <person name="Searle S."/>
            <person name="Wang J."/>
            <person name="Kuratani S."/>
            <person name="Yin Y."/>
            <person name="Aken B."/>
            <person name="Zhang G."/>
            <person name="Irie N."/>
        </authorList>
    </citation>
    <scope>NUCLEOTIDE SEQUENCE [LARGE SCALE GENOMIC DNA]</scope>
</reference>
<dbReference type="FunFam" id="3.40.50.300:FF:002220">
    <property type="entry name" value="GTPase Era, mitochondrial"/>
    <property type="match status" value="1"/>
</dbReference>
<keyword evidence="7" id="KW-0547">Nucleotide-binding</keyword>
<dbReference type="Pfam" id="PF07650">
    <property type="entry name" value="KH_2"/>
    <property type="match status" value="1"/>
</dbReference>
<comment type="subcellular location">
    <subcellularLocation>
        <location evidence="2">Mitochondrion inner membrane</location>
        <topology evidence="2">Peripheral membrane protein</topology>
    </subcellularLocation>
    <subcellularLocation>
        <location evidence="1">Mitochondrion matrix</location>
    </subcellularLocation>
</comment>
<protein>
    <recommendedName>
        <fullName evidence="4">GTPase Era, mitochondrial</fullName>
    </recommendedName>
    <alternativeName>
        <fullName evidence="15">ERA-like protein 1</fullName>
    </alternativeName>
</protein>
<evidence type="ECO:0000256" key="8">
    <source>
        <dbReference type="ARBA" id="ARBA00022792"/>
    </source>
</evidence>
<evidence type="ECO:0000313" key="19">
    <source>
        <dbReference type="EMBL" id="EMP37798.1"/>
    </source>
</evidence>
<dbReference type="InterPro" id="IPR004044">
    <property type="entry name" value="KH_dom_type_2"/>
</dbReference>
<dbReference type="InterPro" id="IPR027417">
    <property type="entry name" value="P-loop_NTPase"/>
</dbReference>
<dbReference type="InterPro" id="IPR005662">
    <property type="entry name" value="GTPase_Era-like"/>
</dbReference>
<evidence type="ECO:0000256" key="16">
    <source>
        <dbReference type="SAM" id="MobiDB-lite"/>
    </source>
</evidence>
<keyword evidence="9" id="KW-0694">RNA-binding</keyword>
<dbReference type="NCBIfam" id="TIGR00231">
    <property type="entry name" value="small_GTP"/>
    <property type="match status" value="1"/>
</dbReference>
<keyword evidence="10" id="KW-0809">Transit peptide</keyword>
<feature type="compositionally biased region" description="Polar residues" evidence="16">
    <location>
        <begin position="230"/>
        <end position="241"/>
    </location>
</feature>
<keyword evidence="8" id="KW-0999">Mitochondrion inner membrane</keyword>
<dbReference type="GO" id="GO:0043024">
    <property type="term" value="F:ribosomal small subunit binding"/>
    <property type="evidence" value="ECO:0007669"/>
    <property type="project" value="TreeGrafter"/>
</dbReference>
<dbReference type="GO" id="GO:0005525">
    <property type="term" value="F:GTP binding"/>
    <property type="evidence" value="ECO:0007669"/>
    <property type="project" value="UniProtKB-KW"/>
</dbReference>
<keyword evidence="13" id="KW-0472">Membrane</keyword>
<dbReference type="GO" id="GO:0000028">
    <property type="term" value="P:ribosomal small subunit assembly"/>
    <property type="evidence" value="ECO:0007669"/>
    <property type="project" value="TreeGrafter"/>
</dbReference>
<evidence type="ECO:0000256" key="12">
    <source>
        <dbReference type="ARBA" id="ARBA00023134"/>
    </source>
</evidence>
<dbReference type="AlphaFoldDB" id="M7C0C1"/>
<dbReference type="GO" id="GO:0019843">
    <property type="term" value="F:rRNA binding"/>
    <property type="evidence" value="ECO:0007669"/>
    <property type="project" value="UniProtKB-KW"/>
</dbReference>
<feature type="domain" description="KH type-2" evidence="18">
    <location>
        <begin position="337"/>
        <end position="411"/>
    </location>
</feature>
<feature type="region of interest" description="Disordered" evidence="16">
    <location>
        <begin position="222"/>
        <end position="241"/>
    </location>
</feature>
<evidence type="ECO:0000256" key="15">
    <source>
        <dbReference type="ARBA" id="ARBA00030975"/>
    </source>
</evidence>
<evidence type="ECO:0000256" key="13">
    <source>
        <dbReference type="ARBA" id="ARBA00023136"/>
    </source>
</evidence>
<feature type="domain" description="G" evidence="17">
    <location>
        <begin position="54"/>
        <end position="160"/>
    </location>
</feature>
<evidence type="ECO:0000256" key="11">
    <source>
        <dbReference type="ARBA" id="ARBA00023128"/>
    </source>
</evidence>
<dbReference type="InterPro" id="IPR009019">
    <property type="entry name" value="KH_sf_prok-type"/>
</dbReference>
<evidence type="ECO:0000259" key="17">
    <source>
        <dbReference type="Pfam" id="PF01926"/>
    </source>
</evidence>
<dbReference type="Gene3D" id="3.40.50.300">
    <property type="entry name" value="P-loop containing nucleotide triphosphate hydrolases"/>
    <property type="match status" value="1"/>
</dbReference>
<evidence type="ECO:0000256" key="6">
    <source>
        <dbReference type="ARBA" id="ARBA00022730"/>
    </source>
</evidence>
<name>M7C0C1_CHEMY</name>
<evidence type="ECO:0000256" key="10">
    <source>
        <dbReference type="ARBA" id="ARBA00022946"/>
    </source>
</evidence>
<dbReference type="InterPro" id="IPR005225">
    <property type="entry name" value="Small_GTP-bd"/>
</dbReference>
<keyword evidence="11" id="KW-0496">Mitochondrion</keyword>
<dbReference type="FunFam" id="3.30.300.20:FF:000016">
    <property type="entry name" value="GTPase Era, mitochondrial isoform 1"/>
    <property type="match status" value="1"/>
</dbReference>
<sequence>YGNNSALDTILGISREKTECALGQHPPSVSYCKAEQDNLLVHQPDEPENPKVLRVAIIGAPNAGKSTLSNKLLGRKVFPVSKKVHTTRCNARGVITEEDTQLIILDTPGLISHTKAKRYLSQFLVLVDVSERWTQNRLSPQVLQCLSQFPQIPSILVMNKVDLLKRKALLLDLVTELTEGVVNGKKLKVKSMSKIHSDSTRNNPLQSIQTCLSENTSKQSGYLQDASEVQRGSSSDTSCNMRASNSNHMLEGTEKVQIANHQVSRDLKNKKGWPHFQEIFMLAAINGEAVETLKKYLLMQAKPGRWEYHSRVLTSQSPQEICDDIIRGKLLDYLPQEVPYTVLQKTEMWEEGPSGELIILQNLLVPKETHVKMLIGVGGQLISKIAQEAGEDLMNIFLCDIRLKLCVKLKK</sequence>
<proteinExistence type="inferred from homology"/>
<dbReference type="InterPro" id="IPR015946">
    <property type="entry name" value="KH_dom-like_a/b"/>
</dbReference>
<dbReference type="eggNOG" id="KOG1423">
    <property type="taxonomic scope" value="Eukaryota"/>
</dbReference>
<dbReference type="PANTHER" id="PTHR42698:SF1">
    <property type="entry name" value="GTPASE ERA, MITOCHONDRIAL"/>
    <property type="match status" value="1"/>
</dbReference>
<dbReference type="Gene3D" id="3.30.300.20">
    <property type="match status" value="1"/>
</dbReference>
<comment type="function">
    <text evidence="14">Probable GTPase that plays a role in the mitochondrial ribosomal small subunit assembly. Specifically binds the 12S mitochondrial rRNA (12S mt-rRNA) to a 33 nucleotide section delineating the 3' terminal stem-loop region. May act as a chaperone that protects the 12S mt-rRNA on the 28S mitoribosomal subunit during ribosomal small subunit assembly.</text>
</comment>
<dbReference type="STRING" id="8469.M7C0C1"/>
<gene>
    <name evidence="19" type="ORF">UY3_05082</name>
</gene>
<dbReference type="PRINTS" id="PR00326">
    <property type="entry name" value="GTP1OBG"/>
</dbReference>
<evidence type="ECO:0000256" key="3">
    <source>
        <dbReference type="ARBA" id="ARBA00007921"/>
    </source>
</evidence>
<dbReference type="Proteomes" id="UP000031443">
    <property type="component" value="Unassembled WGS sequence"/>
</dbReference>
<keyword evidence="12" id="KW-0342">GTP-binding</keyword>
<evidence type="ECO:0000313" key="20">
    <source>
        <dbReference type="Proteomes" id="UP000031443"/>
    </source>
</evidence>
<dbReference type="CDD" id="cd04163">
    <property type="entry name" value="Era"/>
    <property type="match status" value="1"/>
</dbReference>
<evidence type="ECO:0000256" key="1">
    <source>
        <dbReference type="ARBA" id="ARBA00004305"/>
    </source>
</evidence>
<feature type="non-terminal residue" evidence="19">
    <location>
        <position position="1"/>
    </location>
</feature>
<evidence type="ECO:0000256" key="2">
    <source>
        <dbReference type="ARBA" id="ARBA00004637"/>
    </source>
</evidence>
<comment type="similarity">
    <text evidence="3">Belongs to the TRAFAC class TrmE-Era-EngA-EngB-Septin-like GTPase superfamily. Era GTPase family.</text>
</comment>
<dbReference type="GO" id="GO:0005743">
    <property type="term" value="C:mitochondrial inner membrane"/>
    <property type="evidence" value="ECO:0007669"/>
    <property type="project" value="UniProtKB-SubCell"/>
</dbReference>
<accession>M7C0C1</accession>
<dbReference type="SUPFAM" id="SSF52540">
    <property type="entry name" value="P-loop containing nucleoside triphosphate hydrolases"/>
    <property type="match status" value="1"/>
</dbReference>
<evidence type="ECO:0000256" key="4">
    <source>
        <dbReference type="ARBA" id="ARBA00019149"/>
    </source>
</evidence>
<keyword evidence="20" id="KW-1185">Reference proteome</keyword>
<dbReference type="GO" id="GO:0005759">
    <property type="term" value="C:mitochondrial matrix"/>
    <property type="evidence" value="ECO:0007669"/>
    <property type="project" value="UniProtKB-SubCell"/>
</dbReference>
<dbReference type="PANTHER" id="PTHR42698">
    <property type="entry name" value="GTPASE ERA"/>
    <property type="match status" value="1"/>
</dbReference>
<keyword evidence="5" id="KW-0690">Ribosome biogenesis</keyword>